<keyword evidence="2" id="KW-1185">Reference proteome</keyword>
<protein>
    <submittedName>
        <fullName evidence="1">Uncharacterized protein</fullName>
    </submittedName>
</protein>
<dbReference type="Proteomes" id="UP001056120">
    <property type="component" value="Linkage Group LG23"/>
</dbReference>
<evidence type="ECO:0000313" key="2">
    <source>
        <dbReference type="Proteomes" id="UP001056120"/>
    </source>
</evidence>
<proteinExistence type="predicted"/>
<comment type="caution">
    <text evidence="1">The sequence shown here is derived from an EMBL/GenBank/DDBJ whole genome shotgun (WGS) entry which is preliminary data.</text>
</comment>
<organism evidence="1 2">
    <name type="scientific">Smallanthus sonchifolius</name>
    <dbReference type="NCBI Taxonomy" id="185202"/>
    <lineage>
        <taxon>Eukaryota</taxon>
        <taxon>Viridiplantae</taxon>
        <taxon>Streptophyta</taxon>
        <taxon>Embryophyta</taxon>
        <taxon>Tracheophyta</taxon>
        <taxon>Spermatophyta</taxon>
        <taxon>Magnoliopsida</taxon>
        <taxon>eudicotyledons</taxon>
        <taxon>Gunneridae</taxon>
        <taxon>Pentapetalae</taxon>
        <taxon>asterids</taxon>
        <taxon>campanulids</taxon>
        <taxon>Asterales</taxon>
        <taxon>Asteraceae</taxon>
        <taxon>Asteroideae</taxon>
        <taxon>Heliantheae alliance</taxon>
        <taxon>Millerieae</taxon>
        <taxon>Smallanthus</taxon>
    </lineage>
</organism>
<gene>
    <name evidence="1" type="ORF">L1987_69211</name>
</gene>
<reference evidence="2" key="1">
    <citation type="journal article" date="2022" name="Mol. Ecol. Resour.">
        <title>The genomes of chicory, endive, great burdock and yacon provide insights into Asteraceae palaeo-polyploidization history and plant inulin production.</title>
        <authorList>
            <person name="Fan W."/>
            <person name="Wang S."/>
            <person name="Wang H."/>
            <person name="Wang A."/>
            <person name="Jiang F."/>
            <person name="Liu H."/>
            <person name="Zhao H."/>
            <person name="Xu D."/>
            <person name="Zhang Y."/>
        </authorList>
    </citation>
    <scope>NUCLEOTIDE SEQUENCE [LARGE SCALE GENOMIC DNA]</scope>
    <source>
        <strain evidence="2">cv. Yunnan</strain>
    </source>
</reference>
<name>A0ACB9B591_9ASTR</name>
<dbReference type="EMBL" id="CM042040">
    <property type="protein sequence ID" value="KAI3717529.1"/>
    <property type="molecule type" value="Genomic_DNA"/>
</dbReference>
<sequence length="109" mass="11918">MARPLLLVTLAFFGAILVNGSSDPVYADGAWAIQKSYYKELGEYAVACYNLASQKQLTFQKVITCDTLPGLNHKLTIAASDGSVTHTYEAVVCDKPLIQFKKLISFKLA</sequence>
<reference evidence="1 2" key="2">
    <citation type="journal article" date="2022" name="Mol. Ecol. Resour.">
        <title>The genomes of chicory, endive, great burdock and yacon provide insights into Asteraceae paleo-polyploidization history and plant inulin production.</title>
        <authorList>
            <person name="Fan W."/>
            <person name="Wang S."/>
            <person name="Wang H."/>
            <person name="Wang A."/>
            <person name="Jiang F."/>
            <person name="Liu H."/>
            <person name="Zhao H."/>
            <person name="Xu D."/>
            <person name="Zhang Y."/>
        </authorList>
    </citation>
    <scope>NUCLEOTIDE SEQUENCE [LARGE SCALE GENOMIC DNA]</scope>
    <source>
        <strain evidence="2">cv. Yunnan</strain>
        <tissue evidence="1">Leaves</tissue>
    </source>
</reference>
<accession>A0ACB9B591</accession>
<evidence type="ECO:0000313" key="1">
    <source>
        <dbReference type="EMBL" id="KAI3717529.1"/>
    </source>
</evidence>